<protein>
    <recommendedName>
        <fullName evidence="3">Transposase</fullName>
    </recommendedName>
</protein>
<proteinExistence type="predicted"/>
<dbReference type="EMBL" id="JASPKY010000761">
    <property type="protein sequence ID" value="KAK9685660.1"/>
    <property type="molecule type" value="Genomic_DNA"/>
</dbReference>
<organism evidence="1 2">
    <name type="scientific">Popillia japonica</name>
    <name type="common">Japanese beetle</name>
    <dbReference type="NCBI Taxonomy" id="7064"/>
    <lineage>
        <taxon>Eukaryota</taxon>
        <taxon>Metazoa</taxon>
        <taxon>Ecdysozoa</taxon>
        <taxon>Arthropoda</taxon>
        <taxon>Hexapoda</taxon>
        <taxon>Insecta</taxon>
        <taxon>Pterygota</taxon>
        <taxon>Neoptera</taxon>
        <taxon>Endopterygota</taxon>
        <taxon>Coleoptera</taxon>
        <taxon>Polyphaga</taxon>
        <taxon>Scarabaeiformia</taxon>
        <taxon>Scarabaeidae</taxon>
        <taxon>Rutelinae</taxon>
        <taxon>Popillia</taxon>
    </lineage>
</organism>
<dbReference type="Gene3D" id="3.30.420.10">
    <property type="entry name" value="Ribonuclease H-like superfamily/Ribonuclease H"/>
    <property type="match status" value="2"/>
</dbReference>
<reference evidence="1 2" key="1">
    <citation type="journal article" date="2024" name="BMC Genomics">
        <title>De novo assembly and annotation of Popillia japonica's genome with initial clues to its potential as an invasive pest.</title>
        <authorList>
            <person name="Cucini C."/>
            <person name="Boschi S."/>
            <person name="Funari R."/>
            <person name="Cardaioli E."/>
            <person name="Iannotti N."/>
            <person name="Marturano G."/>
            <person name="Paoli F."/>
            <person name="Bruttini M."/>
            <person name="Carapelli A."/>
            <person name="Frati F."/>
            <person name="Nardi F."/>
        </authorList>
    </citation>
    <scope>NUCLEOTIDE SEQUENCE [LARGE SCALE GENOMIC DNA]</scope>
    <source>
        <strain evidence="1">DMR45628</strain>
    </source>
</reference>
<name>A0AAW1I975_POPJA</name>
<keyword evidence="2" id="KW-1185">Reference proteome</keyword>
<dbReference type="AlphaFoldDB" id="A0AAW1I975"/>
<dbReference type="Proteomes" id="UP001458880">
    <property type="component" value="Unassembled WGS sequence"/>
</dbReference>
<comment type="caution">
    <text evidence="1">The sequence shown here is derived from an EMBL/GenBank/DDBJ whole genome shotgun (WGS) entry which is preliminary data.</text>
</comment>
<sequence>MLIKAHLTDRNMLIKAHLQFIQDVYRLRVLSKKSAKNRKARILRAKVHRHWGRKEWGNVLWSDESNYFLFGSDVIKWIGRPKCRRFDPKYQLPTIKHDGGLCLVRSCFSALSIVGPVFEGAGLFIRKIMTFNIVHVMGKSSFSFEGAGLFIRKIMTFNIVHVMGKSSFSDIELIGQHLTGKYAQNVAEKFAQFKEEWSKIPQTTMDKLIESMPRRCQAVIDAKGYATKY</sequence>
<dbReference type="GO" id="GO:0003676">
    <property type="term" value="F:nucleic acid binding"/>
    <property type="evidence" value="ECO:0007669"/>
    <property type="project" value="InterPro"/>
</dbReference>
<evidence type="ECO:0000313" key="1">
    <source>
        <dbReference type="EMBL" id="KAK9685660.1"/>
    </source>
</evidence>
<accession>A0AAW1I975</accession>
<evidence type="ECO:0000313" key="2">
    <source>
        <dbReference type="Proteomes" id="UP001458880"/>
    </source>
</evidence>
<evidence type="ECO:0008006" key="3">
    <source>
        <dbReference type="Google" id="ProtNLM"/>
    </source>
</evidence>
<dbReference type="InterPro" id="IPR036397">
    <property type="entry name" value="RNaseH_sf"/>
</dbReference>
<gene>
    <name evidence="1" type="ORF">QE152_g37871</name>
</gene>